<organism evidence="2 3">
    <name type="scientific">Candidatus Phaeomarinibacter ectocarpi</name>
    <dbReference type="NCBI Taxonomy" id="1458461"/>
    <lineage>
        <taxon>Bacteria</taxon>
        <taxon>Pseudomonadati</taxon>
        <taxon>Pseudomonadota</taxon>
        <taxon>Alphaproteobacteria</taxon>
        <taxon>Hyphomicrobiales</taxon>
        <taxon>Parvibaculaceae</taxon>
        <taxon>Candidatus Phaeomarinibacter</taxon>
    </lineage>
</organism>
<dbReference type="HOGENOM" id="CLU_083309_0_0_5"/>
<dbReference type="Pfam" id="PF17765">
    <property type="entry name" value="MLTR_LBD"/>
    <property type="match status" value="1"/>
</dbReference>
<reference evidence="2 3" key="1">
    <citation type="journal article" date="2014" name="Front. Genet.">
        <title>Genome and metabolic network of "Candidatus Phaeomarinobacter ectocarpi" Ec32, a new candidate genus of Alphaproteobacteria frequently associated with brown algae.</title>
        <authorList>
            <person name="Dittami S.M."/>
            <person name="Barbeyron T."/>
            <person name="Boyen C."/>
            <person name="Cambefort J."/>
            <person name="Collet G."/>
            <person name="Delage L."/>
            <person name="Gobet A."/>
            <person name="Groisillier A."/>
            <person name="Leblanc C."/>
            <person name="Michel G."/>
            <person name="Scornet D."/>
            <person name="Siegel A."/>
            <person name="Tapia J.E."/>
            <person name="Tonon T."/>
        </authorList>
    </citation>
    <scope>NUCLEOTIDE SEQUENCE [LARGE SCALE GENOMIC DNA]</scope>
    <source>
        <strain evidence="2 3">Ec32</strain>
    </source>
</reference>
<proteinExistence type="predicted"/>
<evidence type="ECO:0000259" key="1">
    <source>
        <dbReference type="PROSITE" id="PS50943"/>
    </source>
</evidence>
<dbReference type="InterPro" id="IPR010982">
    <property type="entry name" value="Lambda_DNA-bd_dom_sf"/>
</dbReference>
<dbReference type="RefSeq" id="WP_043948227.1">
    <property type="nucleotide sequence ID" value="NZ_HG966617.1"/>
</dbReference>
<name>X5MFR8_9HYPH</name>
<feature type="domain" description="HTH cro/C1-type" evidence="1">
    <location>
        <begin position="23"/>
        <end position="77"/>
    </location>
</feature>
<dbReference type="AlphaFoldDB" id="X5MFR8"/>
<dbReference type="InterPro" id="IPR001387">
    <property type="entry name" value="Cro/C1-type_HTH"/>
</dbReference>
<dbReference type="PANTHER" id="PTHR35010">
    <property type="entry name" value="BLL4672 PROTEIN-RELATED"/>
    <property type="match status" value="1"/>
</dbReference>
<dbReference type="Proteomes" id="UP000032160">
    <property type="component" value="Chromosome I"/>
</dbReference>
<dbReference type="CDD" id="cd00093">
    <property type="entry name" value="HTH_XRE"/>
    <property type="match status" value="1"/>
</dbReference>
<dbReference type="OrthoDB" id="9785973at2"/>
<dbReference type="PANTHER" id="PTHR35010:SF4">
    <property type="entry name" value="BLL5781 PROTEIN"/>
    <property type="match status" value="1"/>
</dbReference>
<keyword evidence="3" id="KW-1185">Reference proteome</keyword>
<sequence length="269" mass="29763">MNDLIANPAGLEGTEPETFGDHLRLWRRIRGLSQLQLSVRADVSSRHVSFLESGRAKPSRQMVDTLADALDIPLRARNPLLLSAGFAPAYRETALEAPDASYIRQVLETVLKSTEPFPALVLDRHWRVLMTNAGGGLLMSLAGDDSADKTMFELMLQPGPMRDAIVNWDEVVSDVLKRVRREADHAGDDTVLKMMMEMLPKGWKPPRRADNAVPLIIPLHMRLGDVDMRFTSIIGSLGTAADIGLAELSIETFLPADEATEKVLREMIS</sequence>
<dbReference type="Gene3D" id="1.10.260.40">
    <property type="entry name" value="lambda repressor-like DNA-binding domains"/>
    <property type="match status" value="1"/>
</dbReference>
<evidence type="ECO:0000313" key="3">
    <source>
        <dbReference type="Proteomes" id="UP000032160"/>
    </source>
</evidence>
<dbReference type="InterPro" id="IPR041413">
    <property type="entry name" value="MLTR_LBD"/>
</dbReference>
<dbReference type="Gene3D" id="3.30.450.180">
    <property type="match status" value="1"/>
</dbReference>
<accession>X5MFR8</accession>
<evidence type="ECO:0000313" key="2">
    <source>
        <dbReference type="EMBL" id="CDO60099.1"/>
    </source>
</evidence>
<dbReference type="KEGG" id="pect:BN1012_Phect1886"/>
<dbReference type="PROSITE" id="PS50943">
    <property type="entry name" value="HTH_CROC1"/>
    <property type="match status" value="1"/>
</dbReference>
<dbReference type="SMART" id="SM00530">
    <property type="entry name" value="HTH_XRE"/>
    <property type="match status" value="1"/>
</dbReference>
<dbReference type="SUPFAM" id="SSF47413">
    <property type="entry name" value="lambda repressor-like DNA-binding domains"/>
    <property type="match status" value="1"/>
</dbReference>
<dbReference type="EMBL" id="HG966617">
    <property type="protein sequence ID" value="CDO60099.1"/>
    <property type="molecule type" value="Genomic_DNA"/>
</dbReference>
<gene>
    <name evidence="2" type="ORF">BN1012_Phect1886</name>
</gene>
<dbReference type="GO" id="GO:0003677">
    <property type="term" value="F:DNA binding"/>
    <property type="evidence" value="ECO:0007669"/>
    <property type="project" value="InterPro"/>
</dbReference>
<protein>
    <submittedName>
        <fullName evidence="2">Transcriptional regulator, Cro/CI family</fullName>
    </submittedName>
</protein>
<dbReference type="STRING" id="1458461.BN1012_Phect1886"/>
<dbReference type="Pfam" id="PF13560">
    <property type="entry name" value="HTH_31"/>
    <property type="match status" value="1"/>
</dbReference>